<dbReference type="Proteomes" id="UP000305541">
    <property type="component" value="Unassembled WGS sequence"/>
</dbReference>
<accession>A0A5R9BTP1</accession>
<dbReference type="RefSeq" id="WP_138474782.1">
    <property type="nucleotide sequence ID" value="NZ_VBTH01000018.1"/>
</dbReference>
<reference evidence="2 3" key="1">
    <citation type="submission" date="2019-05" db="EMBL/GenBank/DDBJ databases">
        <title>The metagenome of a microbial culture collection derived from dairy environment covers the genomic content of the human microbiome.</title>
        <authorList>
            <person name="Roder T."/>
            <person name="Wuthrich D."/>
            <person name="Sattari Z."/>
            <person name="Von Ah U."/>
            <person name="Bar C."/>
            <person name="Ronchi F."/>
            <person name="Macpherson A.J."/>
            <person name="Ganal-Vonarburg S.C."/>
            <person name="Bruggmann R."/>
            <person name="Vergeres G."/>
        </authorList>
    </citation>
    <scope>NUCLEOTIDE SEQUENCE [LARGE SCALE GENOMIC DNA]</scope>
    <source>
        <strain evidence="2 3">FAM 18815</strain>
    </source>
</reference>
<feature type="transmembrane region" description="Helical" evidence="1">
    <location>
        <begin position="109"/>
        <end position="126"/>
    </location>
</feature>
<keyword evidence="1" id="KW-0472">Membrane</keyword>
<dbReference type="EMBL" id="VBTH01000018">
    <property type="protein sequence ID" value="TLQ03593.1"/>
    <property type="molecule type" value="Genomic_DNA"/>
</dbReference>
<gene>
    <name evidence="2" type="ORF">FEZ51_08715</name>
</gene>
<feature type="transmembrane region" description="Helical" evidence="1">
    <location>
        <begin position="79"/>
        <end position="97"/>
    </location>
</feature>
<keyword evidence="1" id="KW-0812">Transmembrane</keyword>
<evidence type="ECO:0000313" key="2">
    <source>
        <dbReference type="EMBL" id="TLQ03593.1"/>
    </source>
</evidence>
<evidence type="ECO:0000256" key="1">
    <source>
        <dbReference type="SAM" id="Phobius"/>
    </source>
</evidence>
<sequence length="221" mass="24735">MSEKGWNIAANGAGVLSLVAVFLFVFRLVTGRIDFWTILFFSLIVTGAVAYALIHMILKIRKLTPHEESVVNQVSDTKEFVGLFFSVLVMMTTAVGLEFFSGSSVGKTAGTLLFIYTIVAIVVKVYDIQRITSAKRKGIKLVQQHDFRHLSRAEQLGLGMVVLGLILMMFWPNLSFLSYIGLMIFLIRPLVHRVEGRLIDLLLMWINLIMVGISAILTILK</sequence>
<evidence type="ECO:0000313" key="3">
    <source>
        <dbReference type="Proteomes" id="UP000305541"/>
    </source>
</evidence>
<keyword evidence="1" id="KW-1133">Transmembrane helix</keyword>
<proteinExistence type="predicted"/>
<organism evidence="2 3">
    <name type="scientific">Pediococcus stilesii</name>
    <dbReference type="NCBI Taxonomy" id="331679"/>
    <lineage>
        <taxon>Bacteria</taxon>
        <taxon>Bacillati</taxon>
        <taxon>Bacillota</taxon>
        <taxon>Bacilli</taxon>
        <taxon>Lactobacillales</taxon>
        <taxon>Lactobacillaceae</taxon>
        <taxon>Pediococcus</taxon>
    </lineage>
</organism>
<feature type="transmembrane region" description="Helical" evidence="1">
    <location>
        <begin position="199"/>
        <end position="220"/>
    </location>
</feature>
<name>A0A5R9BTP1_9LACO</name>
<comment type="caution">
    <text evidence="2">The sequence shown here is derived from an EMBL/GenBank/DDBJ whole genome shotgun (WGS) entry which is preliminary data.</text>
</comment>
<feature type="transmembrane region" description="Helical" evidence="1">
    <location>
        <begin position="12"/>
        <end position="29"/>
    </location>
</feature>
<feature type="transmembrane region" description="Helical" evidence="1">
    <location>
        <begin position="158"/>
        <end position="187"/>
    </location>
</feature>
<dbReference type="OrthoDB" id="2249180at2"/>
<feature type="transmembrane region" description="Helical" evidence="1">
    <location>
        <begin position="35"/>
        <end position="58"/>
    </location>
</feature>
<dbReference type="AlphaFoldDB" id="A0A5R9BTP1"/>
<protein>
    <submittedName>
        <fullName evidence="2">Uncharacterized protein</fullName>
    </submittedName>
</protein>